<dbReference type="AlphaFoldDB" id="A0A5C6BM58"/>
<accession>A0A5C6BM58</accession>
<comment type="caution">
    <text evidence="2">The sequence shown here is derived from an EMBL/GenBank/DDBJ whole genome shotgun (WGS) entry which is preliminary data.</text>
</comment>
<gene>
    <name evidence="2" type="ORF">CA54_16880</name>
</gene>
<proteinExistence type="predicted"/>
<feature type="domain" description="Phage head-tail joining protein" evidence="1">
    <location>
        <begin position="9"/>
        <end position="129"/>
    </location>
</feature>
<evidence type="ECO:0000313" key="3">
    <source>
        <dbReference type="Proteomes" id="UP000320735"/>
    </source>
</evidence>
<organism evidence="2 3">
    <name type="scientific">Symmachiella macrocystis</name>
    <dbReference type="NCBI Taxonomy" id="2527985"/>
    <lineage>
        <taxon>Bacteria</taxon>
        <taxon>Pseudomonadati</taxon>
        <taxon>Planctomycetota</taxon>
        <taxon>Planctomycetia</taxon>
        <taxon>Planctomycetales</taxon>
        <taxon>Planctomycetaceae</taxon>
        <taxon>Symmachiella</taxon>
    </lineage>
</organism>
<protein>
    <recommendedName>
        <fullName evidence="1">Phage head-tail joining protein domain-containing protein</fullName>
    </recommendedName>
</protein>
<dbReference type="InterPro" id="IPR056942">
    <property type="entry name" value="Phage_H_T_join"/>
</dbReference>
<evidence type="ECO:0000259" key="1">
    <source>
        <dbReference type="Pfam" id="PF25138"/>
    </source>
</evidence>
<dbReference type="EMBL" id="SJPP01000001">
    <property type="protein sequence ID" value="TWU12862.1"/>
    <property type="molecule type" value="Genomic_DNA"/>
</dbReference>
<dbReference type="Pfam" id="PF25138">
    <property type="entry name" value="Phage_H_T_join_3"/>
    <property type="match status" value="1"/>
</dbReference>
<sequence length="132" mass="14289">MGGDLLSTLERAARILAKAINRSSGERVEYVRDASSVLVSAVPGSTGYEHNQTNGITLRVKVRDFLITAADLVIGETLILPERGDVVRHTVCDEVLIFEVLDMGGGSHYVPSDPWGTILRVHCKQTGTEAVE</sequence>
<dbReference type="Proteomes" id="UP000320735">
    <property type="component" value="Unassembled WGS sequence"/>
</dbReference>
<name>A0A5C6BM58_9PLAN</name>
<evidence type="ECO:0000313" key="2">
    <source>
        <dbReference type="EMBL" id="TWU12862.1"/>
    </source>
</evidence>
<keyword evidence="3" id="KW-1185">Reference proteome</keyword>
<reference evidence="2 3" key="1">
    <citation type="submission" date="2019-02" db="EMBL/GenBank/DDBJ databases">
        <title>Deep-cultivation of Planctomycetes and their phenomic and genomic characterization uncovers novel biology.</title>
        <authorList>
            <person name="Wiegand S."/>
            <person name="Jogler M."/>
            <person name="Boedeker C."/>
            <person name="Pinto D."/>
            <person name="Vollmers J."/>
            <person name="Rivas-Marin E."/>
            <person name="Kohn T."/>
            <person name="Peeters S.H."/>
            <person name="Heuer A."/>
            <person name="Rast P."/>
            <person name="Oberbeckmann S."/>
            <person name="Bunk B."/>
            <person name="Jeske O."/>
            <person name="Meyerdierks A."/>
            <person name="Storesund J.E."/>
            <person name="Kallscheuer N."/>
            <person name="Luecker S."/>
            <person name="Lage O.M."/>
            <person name="Pohl T."/>
            <person name="Merkel B.J."/>
            <person name="Hornburger P."/>
            <person name="Mueller R.-W."/>
            <person name="Bruemmer F."/>
            <person name="Labrenz M."/>
            <person name="Spormann A.M."/>
            <person name="Op Den Camp H."/>
            <person name="Overmann J."/>
            <person name="Amann R."/>
            <person name="Jetten M.S.M."/>
            <person name="Mascher T."/>
            <person name="Medema M.H."/>
            <person name="Devos D.P."/>
            <person name="Kaster A.-K."/>
            <person name="Ovreas L."/>
            <person name="Rohde M."/>
            <person name="Galperin M.Y."/>
            <person name="Jogler C."/>
        </authorList>
    </citation>
    <scope>NUCLEOTIDE SEQUENCE [LARGE SCALE GENOMIC DNA]</scope>
    <source>
        <strain evidence="2 3">CA54</strain>
    </source>
</reference>